<accession>A0A4U1CHN7</accession>
<organism evidence="2 3">
    <name type="scientific">Pedobacter frigoris</name>
    <dbReference type="NCBI Taxonomy" id="2571272"/>
    <lineage>
        <taxon>Bacteria</taxon>
        <taxon>Pseudomonadati</taxon>
        <taxon>Bacteroidota</taxon>
        <taxon>Sphingobacteriia</taxon>
        <taxon>Sphingobacteriales</taxon>
        <taxon>Sphingobacteriaceae</taxon>
        <taxon>Pedobacter</taxon>
    </lineage>
</organism>
<evidence type="ECO:0000256" key="1">
    <source>
        <dbReference type="SAM" id="Phobius"/>
    </source>
</evidence>
<proteinExistence type="predicted"/>
<dbReference type="AlphaFoldDB" id="A0A4U1CHN7"/>
<keyword evidence="3" id="KW-1185">Reference proteome</keyword>
<keyword evidence="1" id="KW-1133">Transmembrane helix</keyword>
<feature type="transmembrane region" description="Helical" evidence="1">
    <location>
        <begin position="7"/>
        <end position="26"/>
    </location>
</feature>
<dbReference type="InterPro" id="IPR008620">
    <property type="entry name" value="FixH"/>
</dbReference>
<dbReference type="OrthoDB" id="1493774at2"/>
<dbReference type="RefSeq" id="WP_136836203.1">
    <property type="nucleotide sequence ID" value="NZ_SWBQ01000003.1"/>
</dbReference>
<evidence type="ECO:0000313" key="2">
    <source>
        <dbReference type="EMBL" id="TKC05941.1"/>
    </source>
</evidence>
<evidence type="ECO:0000313" key="3">
    <source>
        <dbReference type="Proteomes" id="UP000307244"/>
    </source>
</evidence>
<dbReference type="EMBL" id="SWBQ01000003">
    <property type="protein sequence ID" value="TKC05941.1"/>
    <property type="molecule type" value="Genomic_DNA"/>
</dbReference>
<name>A0A4U1CHN7_9SPHI</name>
<keyword evidence="1" id="KW-0812">Transmembrane</keyword>
<dbReference type="Pfam" id="PF05751">
    <property type="entry name" value="FixH"/>
    <property type="match status" value="1"/>
</dbReference>
<sequence>MNWGTKLMIGMGMFMAFIVVLAVLMFNSKTDALVDMDYYEKGLNYDEEYNSKEQVKTDNAAPDIQLSPEGIVLGFKNSAVGNIRLMRVSDKKLDKKISFETNPDREFAVVTTEMVKGRWRLIISWNSEEKSYLYEQEVNLQ</sequence>
<reference evidence="2 3" key="1">
    <citation type="submission" date="2019-04" db="EMBL/GenBank/DDBJ databases">
        <title>Pedobacter sp. RP-3-15 sp. nov., isolated from Arctic soil.</title>
        <authorList>
            <person name="Dahal R.H."/>
            <person name="Kim D.-U."/>
        </authorList>
    </citation>
    <scope>NUCLEOTIDE SEQUENCE [LARGE SCALE GENOMIC DNA]</scope>
    <source>
        <strain evidence="2 3">RP-3-15</strain>
    </source>
</reference>
<dbReference type="Proteomes" id="UP000307244">
    <property type="component" value="Unassembled WGS sequence"/>
</dbReference>
<comment type="caution">
    <text evidence="2">The sequence shown here is derived from an EMBL/GenBank/DDBJ whole genome shotgun (WGS) entry which is preliminary data.</text>
</comment>
<protein>
    <submittedName>
        <fullName evidence="2">Nitrogen fixation protein FixH</fullName>
    </submittedName>
</protein>
<gene>
    <name evidence="2" type="ORF">FA047_11410</name>
</gene>
<keyword evidence="1" id="KW-0472">Membrane</keyword>